<keyword evidence="1" id="KW-0175">Coiled coil</keyword>
<dbReference type="PANTHER" id="PTHR43941">
    <property type="entry name" value="STRUCTURAL MAINTENANCE OF CHROMOSOMES PROTEIN 2"/>
    <property type="match status" value="1"/>
</dbReference>
<feature type="region of interest" description="Disordered" evidence="2">
    <location>
        <begin position="944"/>
        <end position="971"/>
    </location>
</feature>
<evidence type="ECO:0008006" key="6">
    <source>
        <dbReference type="Google" id="ProtNLM"/>
    </source>
</evidence>
<sequence length="1231" mass="138046">MLSFTFDGSSFGIEMDHDVPQVVRSSQEEGARSLLISVPSTILEINGISTANKTLLEVWQELNDHAKTSLMISLLDGHGRNYSVTSSIRQVQSCEALNPLPMQEARENEEASCPKAPCPPPCNYQQAAMYYSHCDDSPSSRTAESLLGQPRKIDLFDKENSNSKLRIMFELLYCNAGRRSAVLFLQRRNSVDRSNHYVVGIHLQKVSDDCVVDDMIGDSFENISGYHLISVNDIQVKGKDFDSVVPLLMGVPGSIVTLRFARHSSEDQSLIDPSSSEIDLNPQRPMIRTIHYYRGMSSDSYTSSVERSRSEEYGRQGHGSSPVRTPLTTRQSNKCSDSALAVSAAKKKPSRLGSSITQFYEVRKKRHQELNLKAADLKNRLKASGFLIGDVVADGDNDSESTNSEPCTPRSPVQTEPDAYPGDSEIGAMLGKLHGTCSEIEDLTSSLQSAVFDLSVGSLKQSADKNLQTEPYEDEASRIKILDLQKLLLEKDQEVEEVRAQLRSKEDGMQDVEERLRRRDEELTEVRAQLRSKDEVVEEVRAQLRSKDEVVEEVRAQLRSKEARIQEVEERLRRKDVEIGEVEEQLKRKDEDVREVQAQLRSKENGMQEALERLRRKEEQYEETKRDLQEKKRELATRFSPWKFMMLILSGIATVLVSLVLLSPVPMLEDANVSQHFVSGSAFSPIGPVDTCMASTCCHNDVATCATHAKGRNNLTIVPSVAVEKLQELEAELASRNAELTAVKSSQTALNGRYLAEQERLAGCMKDKDVLEEAARNANKTCQDLRGAWKIEMEELGRVKRKAEEELVSCRDELISSQERESREVSKLVELEKKQEEAVQEAASCQKELVRLQGEGRDVILVEQQKLAACERDKEMLEEVAHNSSQAYRESQDASRREMTELEGKKKHADQLAEKCKDDGRRLQLELAELKSSLGTCREEAEGCRRRTRSAGGKEEGSAIESSKLARHSGGSDMVSLTCNATFDESAPPLMSQGCYNLSHSLPVLLAEVPIPVCSDVPQAEGDGWSGRCPPGSAAIVYTDSRFFARSHAAAIGRTTDVTSRSSACVTTEQWNECIAREGEIYWKNPLLCWDSIFANRTDVHSGACSAWLRKERRWQLAESLPAAIREFEDLRISAMRDLRRVPEALRQRLGLGGEMEEEWRKGTGPYGCINGRVCRGWEVVTAVSMQVADARGEPHTLRTWLLRENPSKTYREEVRREELSARALRELRLG</sequence>
<dbReference type="EnsemblProtists" id="EKX48321">
    <property type="protein sequence ID" value="EKX48321"/>
    <property type="gene ID" value="GUITHDRAFT_105928"/>
</dbReference>
<protein>
    <recommendedName>
        <fullName evidence="6">PDZ domain-containing protein</fullName>
    </recommendedName>
</protein>
<evidence type="ECO:0000313" key="4">
    <source>
        <dbReference type="EnsemblProtists" id="EKX48321"/>
    </source>
</evidence>
<feature type="compositionally biased region" description="Basic and acidic residues" evidence="2">
    <location>
        <begin position="890"/>
        <end position="911"/>
    </location>
</feature>
<dbReference type="KEGG" id="gtt:GUITHDRAFT_105928"/>
<reference evidence="3 5" key="1">
    <citation type="journal article" date="2012" name="Nature">
        <title>Algal genomes reveal evolutionary mosaicism and the fate of nucleomorphs.</title>
        <authorList>
            <consortium name="DOE Joint Genome Institute"/>
            <person name="Curtis B.A."/>
            <person name="Tanifuji G."/>
            <person name="Burki F."/>
            <person name="Gruber A."/>
            <person name="Irimia M."/>
            <person name="Maruyama S."/>
            <person name="Arias M.C."/>
            <person name="Ball S.G."/>
            <person name="Gile G.H."/>
            <person name="Hirakawa Y."/>
            <person name="Hopkins J.F."/>
            <person name="Kuo A."/>
            <person name="Rensing S.A."/>
            <person name="Schmutz J."/>
            <person name="Symeonidi A."/>
            <person name="Elias M."/>
            <person name="Eveleigh R.J."/>
            <person name="Herman E.K."/>
            <person name="Klute M.J."/>
            <person name="Nakayama T."/>
            <person name="Obornik M."/>
            <person name="Reyes-Prieto A."/>
            <person name="Armbrust E.V."/>
            <person name="Aves S.J."/>
            <person name="Beiko R.G."/>
            <person name="Coutinho P."/>
            <person name="Dacks J.B."/>
            <person name="Durnford D.G."/>
            <person name="Fast N.M."/>
            <person name="Green B.R."/>
            <person name="Grisdale C.J."/>
            <person name="Hempel F."/>
            <person name="Henrissat B."/>
            <person name="Hoppner M.P."/>
            <person name="Ishida K."/>
            <person name="Kim E."/>
            <person name="Koreny L."/>
            <person name="Kroth P.G."/>
            <person name="Liu Y."/>
            <person name="Malik S.B."/>
            <person name="Maier U.G."/>
            <person name="McRose D."/>
            <person name="Mock T."/>
            <person name="Neilson J.A."/>
            <person name="Onodera N.T."/>
            <person name="Poole A.M."/>
            <person name="Pritham E.J."/>
            <person name="Richards T.A."/>
            <person name="Rocap G."/>
            <person name="Roy S.W."/>
            <person name="Sarai C."/>
            <person name="Schaack S."/>
            <person name="Shirato S."/>
            <person name="Slamovits C.H."/>
            <person name="Spencer D.F."/>
            <person name="Suzuki S."/>
            <person name="Worden A.Z."/>
            <person name="Zauner S."/>
            <person name="Barry K."/>
            <person name="Bell C."/>
            <person name="Bharti A.K."/>
            <person name="Crow J.A."/>
            <person name="Grimwood J."/>
            <person name="Kramer R."/>
            <person name="Lindquist E."/>
            <person name="Lucas S."/>
            <person name="Salamov A."/>
            <person name="McFadden G.I."/>
            <person name="Lane C.E."/>
            <person name="Keeling P.J."/>
            <person name="Gray M.W."/>
            <person name="Grigoriev I.V."/>
            <person name="Archibald J.M."/>
        </authorList>
    </citation>
    <scope>NUCLEOTIDE SEQUENCE</scope>
    <source>
        <strain evidence="3 5">CCMP2712</strain>
    </source>
</reference>
<dbReference type="Proteomes" id="UP000011087">
    <property type="component" value="Unassembled WGS sequence"/>
</dbReference>
<dbReference type="GO" id="GO:0000785">
    <property type="term" value="C:chromatin"/>
    <property type="evidence" value="ECO:0007669"/>
    <property type="project" value="TreeGrafter"/>
</dbReference>
<feature type="coiled-coil region" evidence="1">
    <location>
        <begin position="723"/>
        <end position="855"/>
    </location>
</feature>
<dbReference type="GO" id="GO:0003682">
    <property type="term" value="F:chromatin binding"/>
    <property type="evidence" value="ECO:0007669"/>
    <property type="project" value="TreeGrafter"/>
</dbReference>
<dbReference type="GO" id="GO:0000796">
    <property type="term" value="C:condensin complex"/>
    <property type="evidence" value="ECO:0007669"/>
    <property type="project" value="TreeGrafter"/>
</dbReference>
<dbReference type="HOGENOM" id="CLU_267697_0_0_1"/>
<feature type="region of interest" description="Disordered" evidence="2">
    <location>
        <begin position="300"/>
        <end position="335"/>
    </location>
</feature>
<evidence type="ECO:0000313" key="5">
    <source>
        <dbReference type="Proteomes" id="UP000011087"/>
    </source>
</evidence>
<dbReference type="GO" id="GO:0000793">
    <property type="term" value="C:condensed chromosome"/>
    <property type="evidence" value="ECO:0007669"/>
    <property type="project" value="TreeGrafter"/>
</dbReference>
<evidence type="ECO:0000256" key="1">
    <source>
        <dbReference type="SAM" id="Coils"/>
    </source>
</evidence>
<feature type="coiled-coil region" evidence="1">
    <location>
        <begin position="481"/>
        <end position="638"/>
    </location>
</feature>
<dbReference type="AlphaFoldDB" id="L1JIL7"/>
<name>L1JIL7_GUITC</name>
<evidence type="ECO:0000313" key="3">
    <source>
        <dbReference type="EMBL" id="EKX48321.1"/>
    </source>
</evidence>
<feature type="compositionally biased region" description="Polar residues" evidence="2">
    <location>
        <begin position="318"/>
        <end position="335"/>
    </location>
</feature>
<feature type="compositionally biased region" description="Polar residues" evidence="2">
    <location>
        <begin position="400"/>
        <end position="414"/>
    </location>
</feature>
<reference evidence="4" key="3">
    <citation type="submission" date="2016-03" db="UniProtKB">
        <authorList>
            <consortium name="EnsemblProtists"/>
        </authorList>
    </citation>
    <scope>IDENTIFICATION</scope>
</reference>
<feature type="region of interest" description="Disordered" evidence="2">
    <location>
        <begin position="394"/>
        <end position="427"/>
    </location>
</feature>
<evidence type="ECO:0000256" key="2">
    <source>
        <dbReference type="SAM" id="MobiDB-lite"/>
    </source>
</evidence>
<feature type="region of interest" description="Disordered" evidence="2">
    <location>
        <begin position="880"/>
        <end position="911"/>
    </location>
</feature>
<keyword evidence="5" id="KW-1185">Reference proteome</keyword>
<gene>
    <name evidence="3" type="ORF">GUITHDRAFT_105928</name>
</gene>
<dbReference type="EMBL" id="JH992986">
    <property type="protein sequence ID" value="EKX48321.1"/>
    <property type="molecule type" value="Genomic_DNA"/>
</dbReference>
<dbReference type="RefSeq" id="XP_005835301.1">
    <property type="nucleotide sequence ID" value="XM_005835244.1"/>
</dbReference>
<dbReference type="Gene3D" id="1.10.287.1490">
    <property type="match status" value="1"/>
</dbReference>
<dbReference type="GO" id="GO:0007076">
    <property type="term" value="P:mitotic chromosome condensation"/>
    <property type="evidence" value="ECO:0007669"/>
    <property type="project" value="TreeGrafter"/>
</dbReference>
<organism evidence="3">
    <name type="scientific">Guillardia theta (strain CCMP2712)</name>
    <name type="common">Cryptophyte</name>
    <dbReference type="NCBI Taxonomy" id="905079"/>
    <lineage>
        <taxon>Eukaryota</taxon>
        <taxon>Cryptophyceae</taxon>
        <taxon>Pyrenomonadales</taxon>
        <taxon>Geminigeraceae</taxon>
        <taxon>Guillardia</taxon>
    </lineage>
</organism>
<reference evidence="5" key="2">
    <citation type="submission" date="2012-11" db="EMBL/GenBank/DDBJ databases">
        <authorList>
            <person name="Kuo A."/>
            <person name="Curtis B.A."/>
            <person name="Tanifuji G."/>
            <person name="Burki F."/>
            <person name="Gruber A."/>
            <person name="Irimia M."/>
            <person name="Maruyama S."/>
            <person name="Arias M.C."/>
            <person name="Ball S.G."/>
            <person name="Gile G.H."/>
            <person name="Hirakawa Y."/>
            <person name="Hopkins J.F."/>
            <person name="Rensing S.A."/>
            <person name="Schmutz J."/>
            <person name="Symeonidi A."/>
            <person name="Elias M."/>
            <person name="Eveleigh R.J."/>
            <person name="Herman E.K."/>
            <person name="Klute M.J."/>
            <person name="Nakayama T."/>
            <person name="Obornik M."/>
            <person name="Reyes-Prieto A."/>
            <person name="Armbrust E.V."/>
            <person name="Aves S.J."/>
            <person name="Beiko R.G."/>
            <person name="Coutinho P."/>
            <person name="Dacks J.B."/>
            <person name="Durnford D.G."/>
            <person name="Fast N.M."/>
            <person name="Green B.R."/>
            <person name="Grisdale C."/>
            <person name="Hempe F."/>
            <person name="Henrissat B."/>
            <person name="Hoppner M.P."/>
            <person name="Ishida K.-I."/>
            <person name="Kim E."/>
            <person name="Koreny L."/>
            <person name="Kroth P.G."/>
            <person name="Liu Y."/>
            <person name="Malik S.-B."/>
            <person name="Maier U.G."/>
            <person name="McRose D."/>
            <person name="Mock T."/>
            <person name="Neilson J.A."/>
            <person name="Onodera N.T."/>
            <person name="Poole A.M."/>
            <person name="Pritham E.J."/>
            <person name="Richards T.A."/>
            <person name="Rocap G."/>
            <person name="Roy S.W."/>
            <person name="Sarai C."/>
            <person name="Schaack S."/>
            <person name="Shirato S."/>
            <person name="Slamovits C.H."/>
            <person name="Spencer D.F."/>
            <person name="Suzuki S."/>
            <person name="Worden A.Z."/>
            <person name="Zauner S."/>
            <person name="Barry K."/>
            <person name="Bell C."/>
            <person name="Bharti A.K."/>
            <person name="Crow J.A."/>
            <person name="Grimwood J."/>
            <person name="Kramer R."/>
            <person name="Lindquist E."/>
            <person name="Lucas S."/>
            <person name="Salamov A."/>
            <person name="McFadden G.I."/>
            <person name="Lane C.E."/>
            <person name="Keeling P.J."/>
            <person name="Gray M.W."/>
            <person name="Grigoriev I.V."/>
            <person name="Archibald J.M."/>
        </authorList>
    </citation>
    <scope>NUCLEOTIDE SEQUENCE</scope>
    <source>
        <strain evidence="5">CCMP2712</strain>
    </source>
</reference>
<proteinExistence type="predicted"/>
<accession>L1JIL7</accession>
<dbReference type="PaxDb" id="55529-EKX48321"/>
<dbReference type="PANTHER" id="PTHR43941:SF1">
    <property type="entry name" value="STRUCTURAL MAINTENANCE OF CHROMOSOMES PROTEIN 2"/>
    <property type="match status" value="1"/>
</dbReference>
<feature type="compositionally biased region" description="Basic and acidic residues" evidence="2">
    <location>
        <begin position="306"/>
        <end position="315"/>
    </location>
</feature>
<dbReference type="STRING" id="905079.L1JIL7"/>
<dbReference type="GeneID" id="17304959"/>